<dbReference type="GO" id="GO:0005829">
    <property type="term" value="C:cytosol"/>
    <property type="evidence" value="ECO:0007669"/>
    <property type="project" value="TreeGrafter"/>
</dbReference>
<feature type="compositionally biased region" description="Basic and acidic residues" evidence="3">
    <location>
        <begin position="216"/>
        <end position="234"/>
    </location>
</feature>
<dbReference type="PANTHER" id="PTHR10972:SF205">
    <property type="entry name" value="OXYSTEROL-BINDING PROTEIN 1"/>
    <property type="match status" value="1"/>
</dbReference>
<feature type="compositionally biased region" description="Basic and acidic residues" evidence="3">
    <location>
        <begin position="251"/>
        <end position="269"/>
    </location>
</feature>
<feature type="region of interest" description="Disordered" evidence="3">
    <location>
        <begin position="216"/>
        <end position="269"/>
    </location>
</feature>
<dbReference type="GO" id="GO:0032934">
    <property type="term" value="F:sterol binding"/>
    <property type="evidence" value="ECO:0007669"/>
    <property type="project" value="TreeGrafter"/>
</dbReference>
<dbReference type="GO" id="GO:0005886">
    <property type="term" value="C:plasma membrane"/>
    <property type="evidence" value="ECO:0007669"/>
    <property type="project" value="TreeGrafter"/>
</dbReference>
<dbReference type="InterPro" id="IPR037239">
    <property type="entry name" value="OSBP_sf"/>
</dbReference>
<gene>
    <name evidence="4" type="ORF">Ocin01_01750</name>
</gene>
<reference evidence="4 5" key="1">
    <citation type="journal article" date="2016" name="Genome Biol. Evol.">
        <title>Gene Family Evolution Reflects Adaptation to Soil Environmental Stressors in the Genome of the Collembolan Orchesella cincta.</title>
        <authorList>
            <person name="Faddeeva-Vakhrusheva A."/>
            <person name="Derks M.F."/>
            <person name="Anvar S.Y."/>
            <person name="Agamennone V."/>
            <person name="Suring W."/>
            <person name="Smit S."/>
            <person name="van Straalen N.M."/>
            <person name="Roelofs D."/>
        </authorList>
    </citation>
    <scope>NUCLEOTIDE SEQUENCE [LARGE SCALE GENOMIC DNA]</scope>
    <source>
        <tissue evidence="4">Mixed pool</tissue>
    </source>
</reference>
<protein>
    <submittedName>
        <fullName evidence="4">Oxysterol-binding protein-related protein 6</fullName>
    </submittedName>
</protein>
<comment type="similarity">
    <text evidence="1">Belongs to the OSBP family.</text>
</comment>
<dbReference type="PANTHER" id="PTHR10972">
    <property type="entry name" value="OXYSTEROL-BINDING PROTEIN-RELATED"/>
    <property type="match status" value="1"/>
</dbReference>
<dbReference type="STRING" id="48709.A0A1D2NI21"/>
<name>A0A1D2NI21_ORCCI</name>
<accession>A0A1D2NI21</accession>
<dbReference type="EMBL" id="LJIJ01000033">
    <property type="protein sequence ID" value="ODN04914.1"/>
    <property type="molecule type" value="Genomic_DNA"/>
</dbReference>
<evidence type="ECO:0000313" key="4">
    <source>
        <dbReference type="EMBL" id="ODN04914.1"/>
    </source>
</evidence>
<dbReference type="OrthoDB" id="1854502at2759"/>
<dbReference type="Proteomes" id="UP000094527">
    <property type="component" value="Unassembled WGS sequence"/>
</dbReference>
<evidence type="ECO:0000256" key="3">
    <source>
        <dbReference type="SAM" id="MobiDB-lite"/>
    </source>
</evidence>
<keyword evidence="2" id="KW-0597">Phosphoprotein</keyword>
<evidence type="ECO:0000256" key="1">
    <source>
        <dbReference type="ARBA" id="ARBA00008842"/>
    </source>
</evidence>
<evidence type="ECO:0000313" key="5">
    <source>
        <dbReference type="Proteomes" id="UP000094527"/>
    </source>
</evidence>
<dbReference type="AlphaFoldDB" id="A0A1D2NI21"/>
<dbReference type="SUPFAM" id="SSF144000">
    <property type="entry name" value="Oxysterol-binding protein-like"/>
    <property type="match status" value="1"/>
</dbReference>
<dbReference type="GO" id="GO:0097038">
    <property type="term" value="C:perinuclear endoplasmic reticulum"/>
    <property type="evidence" value="ECO:0007669"/>
    <property type="project" value="TreeGrafter"/>
</dbReference>
<dbReference type="InterPro" id="IPR000648">
    <property type="entry name" value="Oxysterol-bd"/>
</dbReference>
<evidence type="ECO:0000256" key="2">
    <source>
        <dbReference type="ARBA" id="ARBA00022553"/>
    </source>
</evidence>
<dbReference type="Pfam" id="PF01237">
    <property type="entry name" value="Oxysterol_BP"/>
    <property type="match status" value="2"/>
</dbReference>
<proteinExistence type="inferred from homology"/>
<organism evidence="4 5">
    <name type="scientific">Orchesella cincta</name>
    <name type="common">Springtail</name>
    <name type="synonym">Podura cincta</name>
    <dbReference type="NCBI Taxonomy" id="48709"/>
    <lineage>
        <taxon>Eukaryota</taxon>
        <taxon>Metazoa</taxon>
        <taxon>Ecdysozoa</taxon>
        <taxon>Arthropoda</taxon>
        <taxon>Hexapoda</taxon>
        <taxon>Collembola</taxon>
        <taxon>Entomobryomorpha</taxon>
        <taxon>Entomobryoidea</taxon>
        <taxon>Orchesellidae</taxon>
        <taxon>Orchesellinae</taxon>
        <taxon>Orchesella</taxon>
    </lineage>
</organism>
<sequence>MKNCIGKDLTKIPMPVNFSEPLSMLQRLTEDFEYSEILDQAAMCSDSCEQLSYVAAFHVSFLCYNGLLIDLNCFMQHYFWGETYECDRMDDMGWRCINEQVSHHPSTGCLNFARDASGSVTGCVMNNAEVVRYVLNGTWDTKIDGCAVLKIKETDTKGKPVFELGPSKTLWTRRQLTEEQERYYCFTEFACQLNESEAGVAPSDSRMRPDQRLMEEAKWDEANTEKVRLEEKQRANRRRREVEAEQAATEGARDLPTDGSTCKEERSEK</sequence>
<keyword evidence="5" id="KW-1185">Reference proteome</keyword>
<comment type="caution">
    <text evidence="4">The sequence shown here is derived from an EMBL/GenBank/DDBJ whole genome shotgun (WGS) entry which is preliminary data.</text>
</comment>